<evidence type="ECO:0008006" key="4">
    <source>
        <dbReference type="Google" id="ProtNLM"/>
    </source>
</evidence>
<evidence type="ECO:0000256" key="2">
    <source>
        <dbReference type="SAM" id="MobiDB-lite"/>
    </source>
</evidence>
<reference evidence="3" key="1">
    <citation type="submission" date="2021-01" db="EMBL/GenBank/DDBJ databases">
        <authorList>
            <person name="Corre E."/>
            <person name="Pelletier E."/>
            <person name="Niang G."/>
            <person name="Scheremetjew M."/>
            <person name="Finn R."/>
            <person name="Kale V."/>
            <person name="Holt S."/>
            <person name="Cochrane G."/>
            <person name="Meng A."/>
            <person name="Brown T."/>
            <person name="Cohen L."/>
        </authorList>
    </citation>
    <scope>NUCLEOTIDE SEQUENCE</scope>
    <source>
        <strain evidence="3">CCMP127</strain>
    </source>
</reference>
<protein>
    <recommendedName>
        <fullName evidence="4">BZIP domain-containing protein</fullName>
    </recommendedName>
</protein>
<name>A0A7S3L6B5_9STRA</name>
<dbReference type="CDD" id="cd14686">
    <property type="entry name" value="bZIP"/>
    <property type="match status" value="1"/>
</dbReference>
<organism evidence="3">
    <name type="scientific">Amphora coffeiformis</name>
    <dbReference type="NCBI Taxonomy" id="265554"/>
    <lineage>
        <taxon>Eukaryota</taxon>
        <taxon>Sar</taxon>
        <taxon>Stramenopiles</taxon>
        <taxon>Ochrophyta</taxon>
        <taxon>Bacillariophyta</taxon>
        <taxon>Bacillariophyceae</taxon>
        <taxon>Bacillariophycidae</taxon>
        <taxon>Thalassiophysales</taxon>
        <taxon>Catenulaceae</taxon>
        <taxon>Amphora</taxon>
    </lineage>
</organism>
<evidence type="ECO:0000256" key="1">
    <source>
        <dbReference type="SAM" id="Coils"/>
    </source>
</evidence>
<sequence>MEGSYWNGEEGKRLMLEAEVEQAIHQLDRKERRAYETALEVFPALVRRETKIMDFLRIEGFHVKNAATRLAAYWRYRKQIFEERWLLPMTQTGKGALTMREVEMIRSGYIMPFSRPTGLVVLYDMSRIKNFDSMLHVKNMIYTCTVFTDEVTQVYGATVIYVVRSGDRPLDTTPEGWDIFRVALPMKIRQMLVAQAFEEGKEGILNFLAYQTKRTVEFRSRHQAERLIADSLRGTRVLLENKGIERQYLPRCLGGDFSYDRFSDWVRMRISLEDIMSPAPLKCNKLNPIVMIGGSALSLDDSSRSSSTACGAASSAMIVTSNKKRPPVTKQWATKKKKKRNASENDEGAKKLNALYARRAYHKRKLEMLGLEEQTEALRKHNKKLQAEKQQLESYLRMAQQTIAAHGIADSPACFFRGAPPPPQEPPFPTTNNFLVRNGNHGQ</sequence>
<evidence type="ECO:0000313" key="3">
    <source>
        <dbReference type="EMBL" id="CAE0412268.1"/>
    </source>
</evidence>
<feature type="compositionally biased region" description="Pro residues" evidence="2">
    <location>
        <begin position="419"/>
        <end position="429"/>
    </location>
</feature>
<gene>
    <name evidence="3" type="ORF">ACOF00016_LOCUS9536</name>
</gene>
<feature type="compositionally biased region" description="Basic residues" evidence="2">
    <location>
        <begin position="322"/>
        <end position="340"/>
    </location>
</feature>
<keyword evidence="1" id="KW-0175">Coiled coil</keyword>
<accession>A0A7S3L6B5</accession>
<feature type="coiled-coil region" evidence="1">
    <location>
        <begin position="368"/>
        <end position="402"/>
    </location>
</feature>
<feature type="region of interest" description="Disordered" evidence="2">
    <location>
        <begin position="418"/>
        <end position="443"/>
    </location>
</feature>
<proteinExistence type="predicted"/>
<feature type="region of interest" description="Disordered" evidence="2">
    <location>
        <begin position="321"/>
        <end position="347"/>
    </location>
</feature>
<dbReference type="EMBL" id="HBIM01011526">
    <property type="protein sequence ID" value="CAE0412268.1"/>
    <property type="molecule type" value="Transcribed_RNA"/>
</dbReference>
<dbReference type="AlphaFoldDB" id="A0A7S3L6B5"/>